<sequence>MTEALEIRLVGLRDRVALLYG</sequence>
<feature type="non-terminal residue" evidence="1">
    <location>
        <position position="21"/>
    </location>
</feature>
<reference evidence="1" key="1">
    <citation type="journal article" date="2015" name="Nature">
        <title>Complex archaea that bridge the gap between prokaryotes and eukaryotes.</title>
        <authorList>
            <person name="Spang A."/>
            <person name="Saw J.H."/>
            <person name="Jorgensen S.L."/>
            <person name="Zaremba-Niedzwiedzka K."/>
            <person name="Martijn J."/>
            <person name="Lind A.E."/>
            <person name="van Eijk R."/>
            <person name="Schleper C."/>
            <person name="Guy L."/>
            <person name="Ettema T.J."/>
        </authorList>
    </citation>
    <scope>NUCLEOTIDE SEQUENCE</scope>
</reference>
<dbReference type="EMBL" id="LAZR01056784">
    <property type="protein sequence ID" value="KKK73442.1"/>
    <property type="molecule type" value="Genomic_DNA"/>
</dbReference>
<evidence type="ECO:0000313" key="1">
    <source>
        <dbReference type="EMBL" id="KKK73442.1"/>
    </source>
</evidence>
<organism evidence="1">
    <name type="scientific">marine sediment metagenome</name>
    <dbReference type="NCBI Taxonomy" id="412755"/>
    <lineage>
        <taxon>unclassified sequences</taxon>
        <taxon>metagenomes</taxon>
        <taxon>ecological metagenomes</taxon>
    </lineage>
</organism>
<gene>
    <name evidence="1" type="ORF">LCGC14_2893750</name>
</gene>
<protein>
    <submittedName>
        <fullName evidence="1">Uncharacterized protein</fullName>
    </submittedName>
</protein>
<proteinExistence type="predicted"/>
<accession>A0A0F8XWH3</accession>
<dbReference type="AlphaFoldDB" id="A0A0F8XWH3"/>
<comment type="caution">
    <text evidence="1">The sequence shown here is derived from an EMBL/GenBank/DDBJ whole genome shotgun (WGS) entry which is preliminary data.</text>
</comment>
<name>A0A0F8XWH3_9ZZZZ</name>